<protein>
    <recommendedName>
        <fullName evidence="2">AAA+ ATPase domain-containing protein</fullName>
    </recommendedName>
</protein>
<dbReference type="SUPFAM" id="SSF52540">
    <property type="entry name" value="P-loop containing nucleoside triphosphate hydrolases"/>
    <property type="match status" value="1"/>
</dbReference>
<reference evidence="3 4" key="1">
    <citation type="submission" date="2013-05" db="EMBL/GenBank/DDBJ databases">
        <title>Drechslerella stenobrocha genome reveals carnivorous origination and mechanical trapping mechanism of predatory fungi.</title>
        <authorList>
            <person name="Liu X."/>
            <person name="Zhang W."/>
            <person name="Liu K."/>
        </authorList>
    </citation>
    <scope>NUCLEOTIDE SEQUENCE [LARGE SCALE GENOMIC DNA]</scope>
    <source>
        <strain evidence="3 4">248</strain>
    </source>
</reference>
<dbReference type="GO" id="GO:0003677">
    <property type="term" value="F:DNA binding"/>
    <property type="evidence" value="ECO:0007669"/>
    <property type="project" value="TreeGrafter"/>
</dbReference>
<feature type="compositionally biased region" description="Basic residues" evidence="1">
    <location>
        <begin position="306"/>
        <end position="316"/>
    </location>
</feature>
<evidence type="ECO:0000256" key="1">
    <source>
        <dbReference type="SAM" id="MobiDB-lite"/>
    </source>
</evidence>
<dbReference type="InterPro" id="IPR003959">
    <property type="entry name" value="ATPase_AAA_core"/>
</dbReference>
<feature type="region of interest" description="Disordered" evidence="1">
    <location>
        <begin position="32"/>
        <end position="52"/>
    </location>
</feature>
<feature type="region of interest" description="Disordered" evidence="1">
    <location>
        <begin position="106"/>
        <end position="145"/>
    </location>
</feature>
<gene>
    <name evidence="3" type="ORF">DRE_01838</name>
</gene>
<dbReference type="GO" id="GO:0005634">
    <property type="term" value="C:nucleus"/>
    <property type="evidence" value="ECO:0007669"/>
    <property type="project" value="TreeGrafter"/>
</dbReference>
<evidence type="ECO:0000259" key="2">
    <source>
        <dbReference type="SMART" id="SM00382"/>
    </source>
</evidence>
<dbReference type="HOGENOM" id="CLU_003721_0_0_1"/>
<feature type="compositionally biased region" description="Polar residues" evidence="1">
    <location>
        <begin position="119"/>
        <end position="128"/>
    </location>
</feature>
<accession>W7HWR8</accession>
<feature type="domain" description="AAA+ ATPase" evidence="2">
    <location>
        <begin position="708"/>
        <end position="878"/>
    </location>
</feature>
<dbReference type="InterPro" id="IPR003593">
    <property type="entry name" value="AAA+_ATPase"/>
</dbReference>
<feature type="region of interest" description="Disordered" evidence="1">
    <location>
        <begin position="1269"/>
        <end position="1333"/>
    </location>
</feature>
<feature type="compositionally biased region" description="Basic residues" evidence="1">
    <location>
        <begin position="135"/>
        <end position="145"/>
    </location>
</feature>
<evidence type="ECO:0000313" key="4">
    <source>
        <dbReference type="Proteomes" id="UP000024837"/>
    </source>
</evidence>
<feature type="compositionally biased region" description="Polar residues" evidence="1">
    <location>
        <begin position="685"/>
        <end position="704"/>
    </location>
</feature>
<sequence>MGGKKQDSLSNFFAVEIPLSNSHRSNHIAVEPLSPSADAPSEPATLSFSPIRTPGIEISPSVTDVFQPPSLHLAEKPLHPFFGARDRISHIPDERLVATIGAVNPLQKARSHKSKSDKASTSQNTLPFDNSGKVAKPKKRGRKSKGVLAGDLTALLVHDDLINGLVQETATSDGDFPTPSPTGSSDDEELDTEKAEGWGPSKRRRKDENEEISMPSPPRSSENEAHPLPEAALVGSSGCQTPVVTLNNGDVPLPNLSGLRITEFPAAMPTTVRSAFELMKRPVSTSKTRSRSISPPLVGIEEPPLKKARTRGRPRKSAIENQDLPLEDSKQSLVAPSTSKPSLVVKLPIGTDAAMWLARPPEEPKSLIVTLKIDKSKLERFVPKPHPFFIKASEKRKQAASGDSSEKSTTDSIPPARQIANPSPFQREPKQKFKAQYHPEWPSIDNMHVRNLTSEETLSKAPHHGLRNAYFDKGKTRSSVIAPTESVLEIIRTRYGRLYQKYSYHENPTGRLVARPTIHIPGRHLYKATDIMAFIKQQLPPSSRLYSEDTHPAIRELVGRVGHAGSLLTAFDRDDCETQSWSTMHAPTSSGCVLQTGQEAKELSKWLGCMKITAVDTGLNPKPRVLQVKKKKRPKHELDDFIVSEDDENDTLDELTDPEDVNVLLPSLHVSRTLRKSEIRRKSRSTVNSTSNAEASRKPQTSSPPLKLPNAILISGPPGVGKTAAVYAAAKEHGFVVFEINAGSKRGGKEIQEMVGDMSRNHLVHQVKSLEQDVVSESETPEKTIPNGFNSLFKKPEVLQQQKEAKCLPDGPREKEKVKQQQSLILIEEADILFEEDKGFWASVTALAERSRRPVVITCNNESLLTLGDLELYAKLRFKPASPDLAADYLTIMAATQGHFLARSTIRSLYEEFDYDLRKTISHLNFWCQMAIGDRTWSGRWFYAWDDPDKGREVKRSISSGTYMREMDMFGRDLLLGDDGQRLTPNEFDETAVWKDVADWSGVDMGDRFYHEGLEQWMQASTAGNKHSLVAYSDYMDSLSMLDSFGGLGTLSGADDLLEPISPSRSGLKDKNSSNNVEKVKILDAERKADPLSTGSLLSITGRILARNVLRDRIKYYVGGNVDLLFAPPMEPEIVGMIATRREFNNRHRMKYRDELRYPFERLTSGHTQLIRPVSVLVETIPYLREIARYDLQNEQEAREISSLISQRPGGGKQRKTRASAFASEGRSRGGGRPKTEQYFRGNLRAIIETGGRGWGDAVELYTYRPMLESQEEEEGEGETEAGAAVASMELDGEAGRLEGPKEDEARQLRRKIIDDDDIEDYSSDVEKGTTLE</sequence>
<keyword evidence="4" id="KW-1185">Reference proteome</keyword>
<organism evidence="3 4">
    <name type="scientific">Drechslerella stenobrocha 248</name>
    <dbReference type="NCBI Taxonomy" id="1043628"/>
    <lineage>
        <taxon>Eukaryota</taxon>
        <taxon>Fungi</taxon>
        <taxon>Dikarya</taxon>
        <taxon>Ascomycota</taxon>
        <taxon>Pezizomycotina</taxon>
        <taxon>Orbiliomycetes</taxon>
        <taxon>Orbiliales</taxon>
        <taxon>Orbiliaceae</taxon>
        <taxon>Drechslerella</taxon>
    </lineage>
</organism>
<feature type="region of interest" description="Disordered" evidence="1">
    <location>
        <begin position="677"/>
        <end position="708"/>
    </location>
</feature>
<dbReference type="OrthoDB" id="9996895at2759"/>
<dbReference type="Gene3D" id="3.40.50.300">
    <property type="entry name" value="P-loop containing nucleotide triphosphate hydrolases"/>
    <property type="match status" value="1"/>
</dbReference>
<dbReference type="Pfam" id="PF00004">
    <property type="entry name" value="AAA"/>
    <property type="match status" value="1"/>
</dbReference>
<feature type="compositionally biased region" description="Basic and acidic residues" evidence="1">
    <location>
        <begin position="1294"/>
        <end position="1314"/>
    </location>
</feature>
<dbReference type="PANTHER" id="PTHR23389">
    <property type="entry name" value="CHROMOSOME TRANSMISSION FIDELITY FACTOR 18"/>
    <property type="match status" value="1"/>
</dbReference>
<dbReference type="PANTHER" id="PTHR23389:SF21">
    <property type="entry name" value="ATPASE FAMILY AAA DOMAIN-CONTAINING PROTEIN 5"/>
    <property type="match status" value="1"/>
</dbReference>
<feature type="compositionally biased region" description="Acidic residues" evidence="1">
    <location>
        <begin position="1315"/>
        <end position="1324"/>
    </location>
</feature>
<evidence type="ECO:0000313" key="3">
    <source>
        <dbReference type="EMBL" id="EWC48616.1"/>
    </source>
</evidence>
<dbReference type="Proteomes" id="UP000024837">
    <property type="component" value="Unassembled WGS sequence"/>
</dbReference>
<dbReference type="CDD" id="cd00009">
    <property type="entry name" value="AAA"/>
    <property type="match status" value="1"/>
</dbReference>
<name>W7HWR8_9PEZI</name>
<feature type="compositionally biased region" description="Acidic residues" evidence="1">
    <location>
        <begin position="1270"/>
        <end position="1280"/>
    </location>
</feature>
<dbReference type="GO" id="GO:0016887">
    <property type="term" value="F:ATP hydrolysis activity"/>
    <property type="evidence" value="ECO:0007669"/>
    <property type="project" value="InterPro"/>
</dbReference>
<feature type="region of interest" description="Disordered" evidence="1">
    <location>
        <begin position="392"/>
        <end position="439"/>
    </location>
</feature>
<feature type="region of interest" description="Disordered" evidence="1">
    <location>
        <begin position="1203"/>
        <end position="1237"/>
    </location>
</feature>
<dbReference type="SMART" id="SM00382">
    <property type="entry name" value="AAA"/>
    <property type="match status" value="1"/>
</dbReference>
<dbReference type="GO" id="GO:0005524">
    <property type="term" value="F:ATP binding"/>
    <property type="evidence" value="ECO:0007669"/>
    <property type="project" value="InterPro"/>
</dbReference>
<proteinExistence type="predicted"/>
<feature type="region of interest" description="Disordered" evidence="1">
    <location>
        <begin position="286"/>
        <end position="337"/>
    </location>
</feature>
<feature type="region of interest" description="Disordered" evidence="1">
    <location>
        <begin position="168"/>
        <end position="236"/>
    </location>
</feature>
<dbReference type="EMBL" id="KI966372">
    <property type="protein sequence ID" value="EWC48616.1"/>
    <property type="molecule type" value="Genomic_DNA"/>
</dbReference>
<dbReference type="InterPro" id="IPR027417">
    <property type="entry name" value="P-loop_NTPase"/>
</dbReference>